<dbReference type="AlphaFoldDB" id="A0AAF0V4Q2"/>
<protein>
    <submittedName>
        <fullName evidence="2">Uncharacterized protein</fullName>
    </submittedName>
</protein>
<evidence type="ECO:0000256" key="1">
    <source>
        <dbReference type="SAM" id="MobiDB-lite"/>
    </source>
</evidence>
<evidence type="ECO:0000313" key="2">
    <source>
        <dbReference type="EMBL" id="WMV57825.1"/>
    </source>
</evidence>
<dbReference type="Proteomes" id="UP001234989">
    <property type="component" value="Chromosome 12"/>
</dbReference>
<name>A0AAF0V4Q2_SOLVR</name>
<gene>
    <name evidence="2" type="ORF">MTR67_051210</name>
</gene>
<proteinExistence type="predicted"/>
<reference evidence="2" key="1">
    <citation type="submission" date="2023-08" db="EMBL/GenBank/DDBJ databases">
        <title>A de novo genome assembly of Solanum verrucosum Schlechtendal, a Mexican diploid species geographically isolated from the other diploid A-genome species in potato relatives.</title>
        <authorList>
            <person name="Hosaka K."/>
        </authorList>
    </citation>
    <scope>NUCLEOTIDE SEQUENCE</scope>
    <source>
        <tissue evidence="2">Young leaves</tissue>
    </source>
</reference>
<sequence>MASFTIREDQSKLSELGLTVYNRHFSFSRQITISLMSPFFCTSAQSIIMPGRSFTIPRNQARINIPRNQARNKEPRRKNQQKPISETCPKNSTISSTHESPTTPIAKNKKNFTPFRATSQVSVPAPIADWQSKKKKQKLRIKTLKFVDGDSTFSTHSSCRRKGRKTRHSCMAASFDDFVVSRKPISAKGRVAIDTITPMELTYPSLRVQSDNLLAMKVTDQTNAAKAIVDFDKALSMFVIDSMQLVLIDTESYGIGGTGDGIGYVSTGLKEDEITQCVRRTKPFSFISFRHRNGEKV</sequence>
<organism evidence="2 3">
    <name type="scientific">Solanum verrucosum</name>
    <dbReference type="NCBI Taxonomy" id="315347"/>
    <lineage>
        <taxon>Eukaryota</taxon>
        <taxon>Viridiplantae</taxon>
        <taxon>Streptophyta</taxon>
        <taxon>Embryophyta</taxon>
        <taxon>Tracheophyta</taxon>
        <taxon>Spermatophyta</taxon>
        <taxon>Magnoliopsida</taxon>
        <taxon>eudicotyledons</taxon>
        <taxon>Gunneridae</taxon>
        <taxon>Pentapetalae</taxon>
        <taxon>asterids</taxon>
        <taxon>lamiids</taxon>
        <taxon>Solanales</taxon>
        <taxon>Solanaceae</taxon>
        <taxon>Solanoideae</taxon>
        <taxon>Solaneae</taxon>
        <taxon>Solanum</taxon>
    </lineage>
</organism>
<evidence type="ECO:0000313" key="3">
    <source>
        <dbReference type="Proteomes" id="UP001234989"/>
    </source>
</evidence>
<keyword evidence="3" id="KW-1185">Reference proteome</keyword>
<feature type="region of interest" description="Disordered" evidence="1">
    <location>
        <begin position="65"/>
        <end position="109"/>
    </location>
</feature>
<dbReference type="EMBL" id="CP133623">
    <property type="protein sequence ID" value="WMV57825.1"/>
    <property type="molecule type" value="Genomic_DNA"/>
</dbReference>
<accession>A0AAF0V4Q2</accession>
<feature type="compositionally biased region" description="Polar residues" evidence="1">
    <location>
        <begin position="81"/>
        <end position="105"/>
    </location>
</feature>